<dbReference type="Gene3D" id="1.20.200.10">
    <property type="entry name" value="Fumarase/aspartase (Central domain)"/>
    <property type="match status" value="1"/>
</dbReference>
<dbReference type="PROSITE" id="PS00163">
    <property type="entry name" value="FUMARATE_LYASES"/>
    <property type="match status" value="1"/>
</dbReference>
<dbReference type="PANTHER" id="PTHR43172:SF1">
    <property type="entry name" value="ADENYLOSUCCINATE LYASE"/>
    <property type="match status" value="1"/>
</dbReference>
<dbReference type="Gene3D" id="1.10.40.30">
    <property type="entry name" value="Fumarase/aspartase (C-terminal domain)"/>
    <property type="match status" value="1"/>
</dbReference>
<dbReference type="PRINTS" id="PR00149">
    <property type="entry name" value="FUMRATELYASE"/>
</dbReference>
<gene>
    <name evidence="3" type="ORF">ACM01_04085</name>
</gene>
<dbReference type="PANTHER" id="PTHR43172">
    <property type="entry name" value="ADENYLOSUCCINATE LYASE"/>
    <property type="match status" value="1"/>
</dbReference>
<dbReference type="OrthoDB" id="9768878at2"/>
<name>A0A0J8CG66_STRVR</name>
<dbReference type="CDD" id="cd01597">
    <property type="entry name" value="pCLME"/>
    <property type="match status" value="1"/>
</dbReference>
<dbReference type="InterPro" id="IPR019468">
    <property type="entry name" value="AdenyloSucc_lyase_C"/>
</dbReference>
<sequence length="470" mass="51108">MSSDGCTHERGHIIDSRFFGAGYGTDASRRIFCDVCRFQRWLDVEAALALSQAELGMIPQDAATTIASAAHVRGLDLERVRAEIATTGHSLVGLLNALQHACPGDAGQYVHMGVTTQDIEDTGQCLEMRDVLDEIDVLLQPLVADLADLAEDHATDVALGRTHAQPALPMGFGLKVAGWVDELLRDVERLNQVRSRSLAVQLFGGVGTMAGFGGHGRRLIDVFARRLGLEVPTTGWHTARDRVAEYVCALALTTGTLGRIADELRTLSRPEFGEVELPWRHGTVGSSTMPHKRNPEACEQVVALARLAAAQIAPALAAMAGDHERDGRALRLEWACVPDVSHYCLAALSLLREVVSGLTVHPDRLAANIRAVSDEVCTERLMLLLAEAMGKPSAYAWVYDRSQHARSHGRGLKAELLCDGDILRYLTAQQLHDIFEPAGYLGESASLVAEVVTTARQWLKEKERAAWKPA</sequence>
<evidence type="ECO:0000313" key="4">
    <source>
        <dbReference type="Proteomes" id="UP000037432"/>
    </source>
</evidence>
<comment type="caution">
    <text evidence="3">The sequence shown here is derived from an EMBL/GenBank/DDBJ whole genome shotgun (WGS) entry which is preliminary data.</text>
</comment>
<feature type="domain" description="Adenylosuccinate lyase C-terminal" evidence="2">
    <location>
        <begin position="373"/>
        <end position="452"/>
    </location>
</feature>
<dbReference type="NCBIfam" id="NF006500">
    <property type="entry name" value="PRK08937.2-4"/>
    <property type="match status" value="1"/>
</dbReference>
<reference evidence="3 4" key="1">
    <citation type="submission" date="2015-06" db="EMBL/GenBank/DDBJ databases">
        <authorList>
            <person name="Ju K.-S."/>
            <person name="Doroghazi J.R."/>
            <person name="Metcalf W.W."/>
        </authorList>
    </citation>
    <scope>NUCLEOTIDE SEQUENCE [LARGE SCALE GENOMIC DNA]</scope>
    <source>
        <strain evidence="3 4">NRRL 3414</strain>
    </source>
</reference>
<proteinExistence type="predicted"/>
<dbReference type="Pfam" id="PF10397">
    <property type="entry name" value="ADSL_C"/>
    <property type="match status" value="1"/>
</dbReference>
<dbReference type="GO" id="GO:0004018">
    <property type="term" value="F:N6-(1,2-dicarboxyethyl)AMP AMP-lyase (fumarate-forming) activity"/>
    <property type="evidence" value="ECO:0007669"/>
    <property type="project" value="TreeGrafter"/>
</dbReference>
<dbReference type="InterPro" id="IPR008948">
    <property type="entry name" value="L-Aspartase-like"/>
</dbReference>
<dbReference type="Proteomes" id="UP000037432">
    <property type="component" value="Unassembled WGS sequence"/>
</dbReference>
<organism evidence="3 4">
    <name type="scientific">Streptomyces viridochromogenes</name>
    <dbReference type="NCBI Taxonomy" id="1938"/>
    <lineage>
        <taxon>Bacteria</taxon>
        <taxon>Bacillati</taxon>
        <taxon>Actinomycetota</taxon>
        <taxon>Actinomycetes</taxon>
        <taxon>Kitasatosporales</taxon>
        <taxon>Streptomycetaceae</taxon>
        <taxon>Streptomyces</taxon>
    </lineage>
</organism>
<dbReference type="GO" id="GO:0044208">
    <property type="term" value="P:'de novo' AMP biosynthetic process"/>
    <property type="evidence" value="ECO:0007669"/>
    <property type="project" value="TreeGrafter"/>
</dbReference>
<dbReference type="InterPro" id="IPR022761">
    <property type="entry name" value="Fumarate_lyase_N"/>
</dbReference>
<dbReference type="GO" id="GO:0005829">
    <property type="term" value="C:cytosol"/>
    <property type="evidence" value="ECO:0007669"/>
    <property type="project" value="TreeGrafter"/>
</dbReference>
<dbReference type="AlphaFoldDB" id="A0A0J8CG66"/>
<dbReference type="GO" id="GO:0070626">
    <property type="term" value="F:(S)-2-(5-amino-1-(5-phospho-D-ribosyl)imidazole-4-carboxamido) succinate lyase (fumarate-forming) activity"/>
    <property type="evidence" value="ECO:0007669"/>
    <property type="project" value="TreeGrafter"/>
</dbReference>
<dbReference type="RefSeq" id="WP_048579596.1">
    <property type="nucleotide sequence ID" value="NZ_LFNT01000002.1"/>
</dbReference>
<dbReference type="PATRIC" id="fig|1938.3.peg.448"/>
<dbReference type="FunFam" id="1.20.200.10:FF:000014">
    <property type="entry name" value="3-carboxy-cis,cis-muconate cycloisomerase"/>
    <property type="match status" value="1"/>
</dbReference>
<dbReference type="InterPro" id="IPR020557">
    <property type="entry name" value="Fumarate_lyase_CS"/>
</dbReference>
<dbReference type="Pfam" id="PF00206">
    <property type="entry name" value="Lyase_1"/>
    <property type="match status" value="1"/>
</dbReference>
<evidence type="ECO:0000256" key="1">
    <source>
        <dbReference type="ARBA" id="ARBA00023239"/>
    </source>
</evidence>
<dbReference type="SUPFAM" id="SSF48557">
    <property type="entry name" value="L-aspartase-like"/>
    <property type="match status" value="1"/>
</dbReference>
<protein>
    <submittedName>
        <fullName evidence="3">Adenylosuccinate lyase</fullName>
    </submittedName>
</protein>
<dbReference type="InterPro" id="IPR000362">
    <property type="entry name" value="Fumarate_lyase_fam"/>
</dbReference>
<keyword evidence="1 3" id="KW-0456">Lyase</keyword>
<dbReference type="EMBL" id="LFNT01000002">
    <property type="protein sequence ID" value="KMS76995.1"/>
    <property type="molecule type" value="Genomic_DNA"/>
</dbReference>
<dbReference type="PRINTS" id="PR00145">
    <property type="entry name" value="ARGSUCLYASE"/>
</dbReference>
<evidence type="ECO:0000313" key="3">
    <source>
        <dbReference type="EMBL" id="KMS76995.1"/>
    </source>
</evidence>
<accession>A0A0J8CG66</accession>
<evidence type="ECO:0000259" key="2">
    <source>
        <dbReference type="SMART" id="SM00998"/>
    </source>
</evidence>
<dbReference type="SMART" id="SM00998">
    <property type="entry name" value="ADSL_C"/>
    <property type="match status" value="1"/>
</dbReference>